<evidence type="ECO:0000256" key="8">
    <source>
        <dbReference type="ARBA" id="ARBA00022840"/>
    </source>
</evidence>
<dbReference type="PANTHER" id="PTHR22969">
    <property type="entry name" value="IKB KINASE"/>
    <property type="match status" value="1"/>
</dbReference>
<dbReference type="GeneID" id="115624311"/>
<feature type="coiled-coil region" evidence="10">
    <location>
        <begin position="609"/>
        <end position="636"/>
    </location>
</feature>
<evidence type="ECO:0000256" key="9">
    <source>
        <dbReference type="ARBA" id="ARBA00048789"/>
    </source>
</evidence>
<dbReference type="EC" id="2.7.11.10" evidence="2"/>
<dbReference type="GO" id="GO:0008385">
    <property type="term" value="C:IkappaB kinase complex"/>
    <property type="evidence" value="ECO:0007669"/>
    <property type="project" value="TreeGrafter"/>
</dbReference>
<proteinExistence type="predicted"/>
<dbReference type="GO" id="GO:0005524">
    <property type="term" value="F:ATP binding"/>
    <property type="evidence" value="ECO:0007669"/>
    <property type="project" value="UniProtKB-KW"/>
</dbReference>
<dbReference type="GO" id="GO:0008384">
    <property type="term" value="F:IkappaB kinase activity"/>
    <property type="evidence" value="ECO:0007669"/>
    <property type="project" value="UniProtKB-EC"/>
</dbReference>
<evidence type="ECO:0000256" key="5">
    <source>
        <dbReference type="ARBA" id="ARBA00022679"/>
    </source>
</evidence>
<name>A0A6J2TH73_DROLE</name>
<protein>
    <recommendedName>
        <fullName evidence="2">IkappaB kinase</fullName>
        <ecNumber evidence="2">2.7.11.10</ecNumber>
    </recommendedName>
</protein>
<dbReference type="Pfam" id="PF00069">
    <property type="entry name" value="Pkinase"/>
    <property type="match status" value="1"/>
</dbReference>
<dbReference type="SMART" id="SM00220">
    <property type="entry name" value="S_TKc"/>
    <property type="match status" value="1"/>
</dbReference>
<keyword evidence="6" id="KW-0547">Nucleotide-binding</keyword>
<evidence type="ECO:0000259" key="11">
    <source>
        <dbReference type="PROSITE" id="PS50011"/>
    </source>
</evidence>
<sequence>MPASLKNYGNWMILKKLGQGGFGEVLHWRNSQTGQEIATKRLKDGSSLSTDERCKLFDRWRQEYNWTRNLTEMPYIVRGIFLDDTDPAFMNYLNSNHGHDLPVIVMEYCNGGDVRRLLQQPENANGLSEFEVREILRSLRLALEYLHRRYSICHRDLKPDNIVLHRGDNGKRQYKLTDFGLARHNQNLKTLQQSVVGTIHYYAPEVVDTGRYNNKVDYWSMGIIAFELCCGRLPFIPHSSHFNIIVNVGKKPRECISISQDPDSTSESFIFHNELPKERHLTEVRAKKMTYWLRSALDAKYQTRGTFHNDDEKPVTDEVQTPAIFAELDKLLDCKVLTVFAACSYKCLAYEITPQLATISDLQHLIARDTGIAQESVVLLLPTGHPHKRITEQTRPADLFVDHWQDTSGRSRSSIPPVMIYVLDLNGTYNFPEPNLTPLMRLFMPPTAKRLETWMSKQLALEVNFLLSEEQRKFKMLLLSLRDHVLTLEDALLTFKPHIEALNAQKLKFMGAIDYFRALQNAGHEFFLKMYQNNAPGLSNWETKWVNFSSAWNVIRDSIDRIIARFESVLRDVRKHVDDKICDKMINQDLYKVEKFRATYLRSYELKVVEFREILIAFAEERNEALNNQSVKYLRESTFELYRQTIKISYTIQMIKNKWPDMENQFMALQLEVWKNAADNSRRASIAELNHTMGSLTLDDSRGEIPTFFDPQTPSLIDSALKLKDLLVKEMETD</sequence>
<keyword evidence="10" id="KW-0175">Coiled coil</keyword>
<dbReference type="InterPro" id="IPR011009">
    <property type="entry name" value="Kinase-like_dom_sf"/>
</dbReference>
<dbReference type="SUPFAM" id="SSF56112">
    <property type="entry name" value="Protein kinase-like (PK-like)"/>
    <property type="match status" value="1"/>
</dbReference>
<comment type="subcellular location">
    <subcellularLocation>
        <location evidence="1">Cytoplasm</location>
    </subcellularLocation>
</comment>
<dbReference type="InterPro" id="IPR000719">
    <property type="entry name" value="Prot_kinase_dom"/>
</dbReference>
<dbReference type="PROSITE" id="PS00108">
    <property type="entry name" value="PROTEIN_KINASE_ST"/>
    <property type="match status" value="1"/>
</dbReference>
<evidence type="ECO:0000256" key="1">
    <source>
        <dbReference type="ARBA" id="ARBA00004496"/>
    </source>
</evidence>
<evidence type="ECO:0000313" key="13">
    <source>
        <dbReference type="RefSeq" id="XP_030374795.1"/>
    </source>
</evidence>
<keyword evidence="12" id="KW-1185">Reference proteome</keyword>
<comment type="catalytic activity">
    <reaction evidence="9">
        <text>L-seryl-[I-kappa-B protein] + ATP = O-phospho-L-seryl-[I-kappa-B protein] + ADP + H(+)</text>
        <dbReference type="Rhea" id="RHEA:19073"/>
        <dbReference type="Rhea" id="RHEA-COMP:13698"/>
        <dbReference type="Rhea" id="RHEA-COMP:13699"/>
        <dbReference type="ChEBI" id="CHEBI:15378"/>
        <dbReference type="ChEBI" id="CHEBI:29999"/>
        <dbReference type="ChEBI" id="CHEBI:30616"/>
        <dbReference type="ChEBI" id="CHEBI:83421"/>
        <dbReference type="ChEBI" id="CHEBI:456216"/>
        <dbReference type="EC" id="2.7.11.10"/>
    </reaction>
</comment>
<evidence type="ECO:0000256" key="10">
    <source>
        <dbReference type="SAM" id="Coils"/>
    </source>
</evidence>
<reference evidence="13" key="1">
    <citation type="submission" date="2025-08" db="UniProtKB">
        <authorList>
            <consortium name="RefSeq"/>
        </authorList>
    </citation>
    <scope>IDENTIFICATION</scope>
    <source>
        <strain evidence="13">11010-0011.00</strain>
        <tissue evidence="13">Whole body</tissue>
    </source>
</reference>
<dbReference type="GO" id="GO:0045944">
    <property type="term" value="P:positive regulation of transcription by RNA polymerase II"/>
    <property type="evidence" value="ECO:0007669"/>
    <property type="project" value="TreeGrafter"/>
</dbReference>
<dbReference type="AlphaFoldDB" id="A0A6J2TH73"/>
<accession>A0A6J2TH73</accession>
<dbReference type="Gene3D" id="1.10.510.10">
    <property type="entry name" value="Transferase(Phosphotransferase) domain 1"/>
    <property type="match status" value="1"/>
</dbReference>
<keyword evidence="8" id="KW-0067">ATP-binding</keyword>
<evidence type="ECO:0000313" key="12">
    <source>
        <dbReference type="Proteomes" id="UP000504634"/>
    </source>
</evidence>
<keyword evidence="7 13" id="KW-0418">Kinase</keyword>
<evidence type="ECO:0000256" key="4">
    <source>
        <dbReference type="ARBA" id="ARBA00022527"/>
    </source>
</evidence>
<dbReference type="PANTHER" id="PTHR22969:SF17">
    <property type="entry name" value="INHIBITOR OF NUCLEAR FACTOR KAPPA-B KINASE SUBUNIT BETA"/>
    <property type="match status" value="1"/>
</dbReference>
<evidence type="ECO:0000256" key="6">
    <source>
        <dbReference type="ARBA" id="ARBA00022741"/>
    </source>
</evidence>
<keyword evidence="4" id="KW-0723">Serine/threonine-protein kinase</keyword>
<dbReference type="InterPro" id="IPR051180">
    <property type="entry name" value="IKK"/>
</dbReference>
<keyword evidence="3" id="KW-0963">Cytoplasm</keyword>
<evidence type="ECO:0000256" key="7">
    <source>
        <dbReference type="ARBA" id="ARBA00022777"/>
    </source>
</evidence>
<dbReference type="GO" id="GO:0033209">
    <property type="term" value="P:tumor necrosis factor-mediated signaling pathway"/>
    <property type="evidence" value="ECO:0007669"/>
    <property type="project" value="TreeGrafter"/>
</dbReference>
<organism evidence="12 13">
    <name type="scientific">Drosophila lebanonensis</name>
    <name type="common">Fruit fly</name>
    <name type="synonym">Scaptodrosophila lebanonensis</name>
    <dbReference type="NCBI Taxonomy" id="7225"/>
    <lineage>
        <taxon>Eukaryota</taxon>
        <taxon>Metazoa</taxon>
        <taxon>Ecdysozoa</taxon>
        <taxon>Arthropoda</taxon>
        <taxon>Hexapoda</taxon>
        <taxon>Insecta</taxon>
        <taxon>Pterygota</taxon>
        <taxon>Neoptera</taxon>
        <taxon>Endopterygota</taxon>
        <taxon>Diptera</taxon>
        <taxon>Brachycera</taxon>
        <taxon>Muscomorpha</taxon>
        <taxon>Ephydroidea</taxon>
        <taxon>Drosophilidae</taxon>
        <taxon>Scaptodrosophila</taxon>
    </lineage>
</organism>
<dbReference type="OrthoDB" id="267381at2759"/>
<dbReference type="PROSITE" id="PS50011">
    <property type="entry name" value="PROTEIN_KINASE_DOM"/>
    <property type="match status" value="1"/>
</dbReference>
<dbReference type="RefSeq" id="XP_030374795.1">
    <property type="nucleotide sequence ID" value="XM_030518935.1"/>
</dbReference>
<evidence type="ECO:0000256" key="2">
    <source>
        <dbReference type="ARBA" id="ARBA00012442"/>
    </source>
</evidence>
<gene>
    <name evidence="13" type="primary">LOC115624311</name>
</gene>
<dbReference type="CTD" id="44432"/>
<feature type="domain" description="Protein kinase" evidence="11">
    <location>
        <begin position="11"/>
        <end position="316"/>
    </location>
</feature>
<evidence type="ECO:0000256" key="3">
    <source>
        <dbReference type="ARBA" id="ARBA00022490"/>
    </source>
</evidence>
<dbReference type="InterPro" id="IPR008271">
    <property type="entry name" value="Ser/Thr_kinase_AS"/>
</dbReference>
<dbReference type="Proteomes" id="UP000504634">
    <property type="component" value="Unplaced"/>
</dbReference>
<keyword evidence="5" id="KW-0808">Transferase</keyword>